<evidence type="ECO:0000256" key="2">
    <source>
        <dbReference type="ARBA" id="ARBA00022475"/>
    </source>
</evidence>
<evidence type="ECO:0000256" key="5">
    <source>
        <dbReference type="ARBA" id="ARBA00023136"/>
    </source>
</evidence>
<protein>
    <submittedName>
        <fullName evidence="8">MFS transporter</fullName>
    </submittedName>
</protein>
<feature type="domain" description="Major facilitator superfamily (MFS) profile" evidence="7">
    <location>
        <begin position="25"/>
        <end position="394"/>
    </location>
</feature>
<keyword evidence="2" id="KW-1003">Cell membrane</keyword>
<dbReference type="SUPFAM" id="SSF103473">
    <property type="entry name" value="MFS general substrate transporter"/>
    <property type="match status" value="1"/>
</dbReference>
<feature type="transmembrane region" description="Helical" evidence="6">
    <location>
        <begin position="286"/>
        <end position="304"/>
    </location>
</feature>
<name>A0ABW6GIC8_9ACTN</name>
<dbReference type="Pfam" id="PF07690">
    <property type="entry name" value="MFS_1"/>
    <property type="match status" value="1"/>
</dbReference>
<evidence type="ECO:0000259" key="7">
    <source>
        <dbReference type="PROSITE" id="PS50850"/>
    </source>
</evidence>
<accession>A0ABW6GIC8</accession>
<evidence type="ECO:0000313" key="9">
    <source>
        <dbReference type="Proteomes" id="UP001599542"/>
    </source>
</evidence>
<feature type="transmembrane region" description="Helical" evidence="6">
    <location>
        <begin position="120"/>
        <end position="141"/>
    </location>
</feature>
<feature type="transmembrane region" description="Helical" evidence="6">
    <location>
        <begin position="349"/>
        <end position="367"/>
    </location>
</feature>
<feature type="transmembrane region" description="Helical" evidence="6">
    <location>
        <begin position="179"/>
        <end position="199"/>
    </location>
</feature>
<feature type="transmembrane region" description="Helical" evidence="6">
    <location>
        <begin position="153"/>
        <end position="173"/>
    </location>
</feature>
<comment type="subcellular location">
    <subcellularLocation>
        <location evidence="1">Cell membrane</location>
        <topology evidence="1">Multi-pass membrane protein</topology>
    </subcellularLocation>
</comment>
<feature type="transmembrane region" description="Helical" evidence="6">
    <location>
        <begin position="61"/>
        <end position="79"/>
    </location>
</feature>
<proteinExistence type="predicted"/>
<dbReference type="InterPro" id="IPR036259">
    <property type="entry name" value="MFS_trans_sf"/>
</dbReference>
<keyword evidence="3 6" id="KW-0812">Transmembrane</keyword>
<keyword evidence="9" id="KW-1185">Reference proteome</keyword>
<dbReference type="InterPro" id="IPR011701">
    <property type="entry name" value="MFS"/>
</dbReference>
<dbReference type="PANTHER" id="PTHR43124:SF3">
    <property type="entry name" value="CHLORAMPHENICOL EFFLUX PUMP RV0191"/>
    <property type="match status" value="1"/>
</dbReference>
<feature type="transmembrane region" description="Helical" evidence="6">
    <location>
        <begin position="310"/>
        <end position="328"/>
    </location>
</feature>
<evidence type="ECO:0000256" key="4">
    <source>
        <dbReference type="ARBA" id="ARBA00022989"/>
    </source>
</evidence>
<feature type="transmembrane region" description="Helical" evidence="6">
    <location>
        <begin position="23"/>
        <end position="49"/>
    </location>
</feature>
<dbReference type="EMBL" id="JBHYPX010000016">
    <property type="protein sequence ID" value="MFE1352461.1"/>
    <property type="molecule type" value="Genomic_DNA"/>
</dbReference>
<feature type="transmembrane region" description="Helical" evidence="6">
    <location>
        <begin position="373"/>
        <end position="391"/>
    </location>
</feature>
<dbReference type="InterPro" id="IPR020846">
    <property type="entry name" value="MFS_dom"/>
</dbReference>
<sequence>MATTAVTDARPATDPVVPHRRAVAALFALSFAAFCFVTTEVLPTGLLTIIASDLGRSESQIGLLVTGYALVVLLASLPLARATRRIPRRLLLSGTLAILALATLVAAVAGNFWVLLVSRLLTGLTQAMFWAVVASTATGLFPPEVRGRMVARLSIGNGLAPVLGVPVGTWLAQQTDWRVTFGVMSALSTATCLAVALLLPGFAPEESSSARGTAPDRRRLTVLLIVTGLSVTGAMGTFTYLTSLLLDVSGFAKGSLGPLLSVSGVSGVLGTLLLGRYLDRFPWQSLVALLGSLTAALLGLAAVGTVKPPALAMLALLGLSFSALAAAIQHRALQVAPGSTDMASAAMSSVFNLGIAAGSLLGAGLVATTGVRAMPLAGGLLAVLALLVMLAERRLLGPDPKPGEAPAATVTAAPE</sequence>
<dbReference type="Gene3D" id="1.20.1250.20">
    <property type="entry name" value="MFS general substrate transporter like domains"/>
    <property type="match status" value="1"/>
</dbReference>
<dbReference type="CDD" id="cd17324">
    <property type="entry name" value="MFS_NepI_like"/>
    <property type="match status" value="1"/>
</dbReference>
<keyword evidence="4 6" id="KW-1133">Transmembrane helix</keyword>
<dbReference type="PROSITE" id="PS50850">
    <property type="entry name" value="MFS"/>
    <property type="match status" value="1"/>
</dbReference>
<dbReference type="PANTHER" id="PTHR43124">
    <property type="entry name" value="PURINE EFFLUX PUMP PBUE"/>
    <property type="match status" value="1"/>
</dbReference>
<reference evidence="8 9" key="1">
    <citation type="submission" date="2024-09" db="EMBL/GenBank/DDBJ databases">
        <title>The Natural Products Discovery Center: Release of the First 8490 Sequenced Strains for Exploring Actinobacteria Biosynthetic Diversity.</title>
        <authorList>
            <person name="Kalkreuter E."/>
            <person name="Kautsar S.A."/>
            <person name="Yang D."/>
            <person name="Bader C.D."/>
            <person name="Teijaro C.N."/>
            <person name="Fluegel L."/>
            <person name="Davis C.M."/>
            <person name="Simpson J.R."/>
            <person name="Lauterbach L."/>
            <person name="Steele A.D."/>
            <person name="Gui C."/>
            <person name="Meng S."/>
            <person name="Li G."/>
            <person name="Viehrig K."/>
            <person name="Ye F."/>
            <person name="Su P."/>
            <person name="Kiefer A.F."/>
            <person name="Nichols A."/>
            <person name="Cepeda A.J."/>
            <person name="Yan W."/>
            <person name="Fan B."/>
            <person name="Jiang Y."/>
            <person name="Adhikari A."/>
            <person name="Zheng C.-J."/>
            <person name="Schuster L."/>
            <person name="Cowan T.M."/>
            <person name="Smanski M.J."/>
            <person name="Chevrette M.G."/>
            <person name="De Carvalho L.P.S."/>
            <person name="Shen B."/>
        </authorList>
    </citation>
    <scope>NUCLEOTIDE SEQUENCE [LARGE SCALE GENOMIC DNA]</scope>
    <source>
        <strain evidence="8 9">NPDC058753</strain>
    </source>
</reference>
<comment type="caution">
    <text evidence="8">The sequence shown here is derived from an EMBL/GenBank/DDBJ whole genome shotgun (WGS) entry which is preliminary data.</text>
</comment>
<organism evidence="8 9">
    <name type="scientific">Kitasatospora phosalacinea</name>
    <dbReference type="NCBI Taxonomy" id="2065"/>
    <lineage>
        <taxon>Bacteria</taxon>
        <taxon>Bacillati</taxon>
        <taxon>Actinomycetota</taxon>
        <taxon>Actinomycetes</taxon>
        <taxon>Kitasatosporales</taxon>
        <taxon>Streptomycetaceae</taxon>
        <taxon>Kitasatospora</taxon>
    </lineage>
</organism>
<gene>
    <name evidence="8" type="ORF">ACFW6T_10775</name>
</gene>
<feature type="transmembrane region" description="Helical" evidence="6">
    <location>
        <begin position="255"/>
        <end position="274"/>
    </location>
</feature>
<evidence type="ECO:0000256" key="1">
    <source>
        <dbReference type="ARBA" id="ARBA00004651"/>
    </source>
</evidence>
<dbReference type="InterPro" id="IPR050189">
    <property type="entry name" value="MFS_Efflux_Transporters"/>
</dbReference>
<evidence type="ECO:0000256" key="3">
    <source>
        <dbReference type="ARBA" id="ARBA00022692"/>
    </source>
</evidence>
<evidence type="ECO:0000256" key="6">
    <source>
        <dbReference type="SAM" id="Phobius"/>
    </source>
</evidence>
<feature type="transmembrane region" description="Helical" evidence="6">
    <location>
        <begin position="91"/>
        <end position="114"/>
    </location>
</feature>
<keyword evidence="5 6" id="KW-0472">Membrane</keyword>
<dbReference type="Proteomes" id="UP001599542">
    <property type="component" value="Unassembled WGS sequence"/>
</dbReference>
<feature type="transmembrane region" description="Helical" evidence="6">
    <location>
        <begin position="220"/>
        <end position="243"/>
    </location>
</feature>
<evidence type="ECO:0000313" key="8">
    <source>
        <dbReference type="EMBL" id="MFE1352461.1"/>
    </source>
</evidence>
<dbReference type="RefSeq" id="WP_380325149.1">
    <property type="nucleotide sequence ID" value="NZ_JBHYPW010000028.1"/>
</dbReference>